<dbReference type="EMBL" id="UYYF01004295">
    <property type="protein sequence ID" value="VDN01743.1"/>
    <property type="molecule type" value="Genomic_DNA"/>
</dbReference>
<sequence>MVALLVFTFTAPTTAQSSIAMDTDGDDDEFLRELRAPNAKWMRFGKRTPNAKWMRFGKRRPNAKWMRFGKRNDDFYDIQ</sequence>
<reference evidence="2 3" key="2">
    <citation type="submission" date="2018-11" db="EMBL/GenBank/DDBJ databases">
        <authorList>
            <consortium name="Pathogen Informatics"/>
        </authorList>
    </citation>
    <scope>NUCLEOTIDE SEQUENCE [LARGE SCALE GENOMIC DNA]</scope>
</reference>
<proteinExistence type="predicted"/>
<dbReference type="AlphaFoldDB" id="A0A0N5CW97"/>
<keyword evidence="1" id="KW-0732">Signal</keyword>
<protein>
    <submittedName>
        <fullName evidence="4">Neuropeptide</fullName>
    </submittedName>
</protein>
<evidence type="ECO:0000256" key="1">
    <source>
        <dbReference type="SAM" id="SignalP"/>
    </source>
</evidence>
<keyword evidence="3" id="KW-1185">Reference proteome</keyword>
<reference evidence="4" key="1">
    <citation type="submission" date="2017-02" db="UniProtKB">
        <authorList>
            <consortium name="WormBaseParasite"/>
        </authorList>
    </citation>
    <scope>IDENTIFICATION</scope>
</reference>
<dbReference type="WBParaSite" id="TCLT_0000461301-mRNA-1">
    <property type="protein sequence ID" value="TCLT_0000461301-mRNA-1"/>
    <property type="gene ID" value="TCLT_0000461301"/>
</dbReference>
<feature type="signal peptide" evidence="1">
    <location>
        <begin position="1"/>
        <end position="15"/>
    </location>
</feature>
<organism evidence="4">
    <name type="scientific">Thelazia callipaeda</name>
    <name type="common">Oriental eyeworm</name>
    <name type="synonym">Parasitic nematode</name>
    <dbReference type="NCBI Taxonomy" id="103827"/>
    <lineage>
        <taxon>Eukaryota</taxon>
        <taxon>Metazoa</taxon>
        <taxon>Ecdysozoa</taxon>
        <taxon>Nematoda</taxon>
        <taxon>Chromadorea</taxon>
        <taxon>Rhabditida</taxon>
        <taxon>Spirurina</taxon>
        <taxon>Spiruromorpha</taxon>
        <taxon>Thelazioidea</taxon>
        <taxon>Thelaziidae</taxon>
        <taxon>Thelazia</taxon>
    </lineage>
</organism>
<evidence type="ECO:0000313" key="4">
    <source>
        <dbReference type="WBParaSite" id="TCLT_0000461301-mRNA-1"/>
    </source>
</evidence>
<gene>
    <name evidence="2" type="ORF">TCLT_LOCUS4602</name>
</gene>
<evidence type="ECO:0000313" key="2">
    <source>
        <dbReference type="EMBL" id="VDN01743.1"/>
    </source>
</evidence>
<dbReference type="Proteomes" id="UP000276776">
    <property type="component" value="Unassembled WGS sequence"/>
</dbReference>
<feature type="chain" id="PRO_5043126384" evidence="1">
    <location>
        <begin position="16"/>
        <end position="79"/>
    </location>
</feature>
<evidence type="ECO:0000313" key="3">
    <source>
        <dbReference type="Proteomes" id="UP000276776"/>
    </source>
</evidence>
<dbReference type="OrthoDB" id="5850318at2759"/>
<accession>A0A0N5CW97</accession>
<dbReference type="STRING" id="103827.A0A0N5CW97"/>
<name>A0A0N5CW97_THECL</name>